<organism evidence="1 2">
    <name type="scientific">Sulfitobacter sediminilitoris</name>
    <dbReference type="NCBI Taxonomy" id="2698830"/>
    <lineage>
        <taxon>Bacteria</taxon>
        <taxon>Pseudomonadati</taxon>
        <taxon>Pseudomonadota</taxon>
        <taxon>Alphaproteobacteria</taxon>
        <taxon>Rhodobacterales</taxon>
        <taxon>Roseobacteraceae</taxon>
        <taxon>Sulfitobacter</taxon>
    </lineage>
</organism>
<accession>A0A6P0C7X9</accession>
<dbReference type="RefSeq" id="WP_164352877.1">
    <property type="nucleotide sequence ID" value="NZ_JAABNT010000003.1"/>
</dbReference>
<comment type="caution">
    <text evidence="1">The sequence shown here is derived from an EMBL/GenBank/DDBJ whole genome shotgun (WGS) entry which is preliminary data.</text>
</comment>
<keyword evidence="2" id="KW-1185">Reference proteome</keyword>
<dbReference type="Proteomes" id="UP000468591">
    <property type="component" value="Unassembled WGS sequence"/>
</dbReference>
<evidence type="ECO:0000313" key="1">
    <source>
        <dbReference type="EMBL" id="NEK21937.1"/>
    </source>
</evidence>
<name>A0A6P0C7X9_9RHOB</name>
<proteinExistence type="predicted"/>
<evidence type="ECO:0000313" key="2">
    <source>
        <dbReference type="Proteomes" id="UP000468591"/>
    </source>
</evidence>
<sequence length="291" mass="32646">MQLVLQTGAHFTEQERLIKSVLRNKDAFAKRGITVPGPNSYRALVRDTLNAMSRAPASPQAREVLLDVILDDAPADRVILSDANFFRTAGTAIQKGVLYPAAPERMAHMAALFPQDDLEIFLAIRNPATLIPILFDKSIDQSDDAFWAGCGPFDIRWSDTVAAIREAAPDIPITIWCAEDTPVIWSQIIRELAGIDPHEKIVGGFDLLTSIMSKEGMERFRSYMHSHPDMSEMQKRRVIAVFLDKFALEEEIEEELDMPGWTEELVEELTELYDEDVLVLQRLPGVTLIGP</sequence>
<dbReference type="EMBL" id="JAABNT010000003">
    <property type="protein sequence ID" value="NEK21937.1"/>
    <property type="molecule type" value="Genomic_DNA"/>
</dbReference>
<reference evidence="1 2" key="1">
    <citation type="submission" date="2020-01" db="EMBL/GenBank/DDBJ databases">
        <title>Sulfitobacter sediminilitoris sp. nov., isolated from a tidal flat.</title>
        <authorList>
            <person name="Park S."/>
            <person name="Yoon J.-H."/>
        </authorList>
    </citation>
    <scope>NUCLEOTIDE SEQUENCE [LARGE SCALE GENOMIC DNA]</scope>
    <source>
        <strain evidence="1 2">JBTF-M27</strain>
    </source>
</reference>
<gene>
    <name evidence="1" type="ORF">GV827_05930</name>
</gene>
<dbReference type="AlphaFoldDB" id="A0A6P0C7X9"/>
<protein>
    <submittedName>
        <fullName evidence="1">Uncharacterized protein</fullName>
    </submittedName>
</protein>